<dbReference type="EMBL" id="CAXHTA020000005">
    <property type="protein sequence ID" value="CAL5221357.1"/>
    <property type="molecule type" value="Genomic_DNA"/>
</dbReference>
<evidence type="ECO:0000313" key="3">
    <source>
        <dbReference type="Proteomes" id="UP001497392"/>
    </source>
</evidence>
<feature type="compositionally biased region" description="Polar residues" evidence="1">
    <location>
        <begin position="343"/>
        <end position="368"/>
    </location>
</feature>
<sequence length="433" mass="45470">MPSQPQAAGHRPIKPGARSIKDIVEGRLGNDLQDSEQRVRERDFRTTPANKDAGGATGGPWPEARPQSRSKVAQGDSNRTKAKKAAPKPAKQPEKQPEKQPGSHMPVEAPAAHRNEAACLPQSTAQVELPPQTNAEQSKVQAPGVKDQSSPLQQGGPIDVQAPQQTAQAKKQKAARRKAAKNKGAKLQTKPSASSSDLSASSPIADRCSQEEPAAMASVQVAGEASAKPVTQPHKDEQTLHKLSSPKPSPSEPARELPQALRQSTSEIVQSTGRSGSSAGPDSAPCGPCLPVAPTGQPTIARAAPVKLSRATLQQSQSSPANFRPPPLHALLPTSAPQLHHMQASSQPRGISQASHGKAQSKTPQQQPHAEALQDADSAGNHVAKDEEITQQERACIICEENPRQATLAPCGHHALCAASSVILEALLTASHI</sequence>
<feature type="region of interest" description="Disordered" evidence="1">
    <location>
        <begin position="1"/>
        <end position="386"/>
    </location>
</feature>
<accession>A0ABP1FUX2</accession>
<evidence type="ECO:0000256" key="1">
    <source>
        <dbReference type="SAM" id="MobiDB-lite"/>
    </source>
</evidence>
<feature type="compositionally biased region" description="Polar residues" evidence="1">
    <location>
        <begin position="67"/>
        <end position="77"/>
    </location>
</feature>
<dbReference type="Gene3D" id="3.30.40.10">
    <property type="entry name" value="Zinc/RING finger domain, C3HC4 (zinc finger)"/>
    <property type="match status" value="1"/>
</dbReference>
<feature type="compositionally biased region" description="Low complexity" evidence="1">
    <location>
        <begin position="192"/>
        <end position="202"/>
    </location>
</feature>
<feature type="compositionally biased region" description="Basic residues" evidence="1">
    <location>
        <begin position="170"/>
        <end position="184"/>
    </location>
</feature>
<protein>
    <submittedName>
        <fullName evidence="2">G3535 protein</fullName>
    </submittedName>
</protein>
<feature type="compositionally biased region" description="Polar residues" evidence="1">
    <location>
        <begin position="121"/>
        <end position="140"/>
    </location>
</feature>
<feature type="compositionally biased region" description="Basic and acidic residues" evidence="1">
    <location>
        <begin position="35"/>
        <end position="45"/>
    </location>
</feature>
<dbReference type="Proteomes" id="UP001497392">
    <property type="component" value="Unassembled WGS sequence"/>
</dbReference>
<organism evidence="2 3">
    <name type="scientific">Coccomyxa viridis</name>
    <dbReference type="NCBI Taxonomy" id="1274662"/>
    <lineage>
        <taxon>Eukaryota</taxon>
        <taxon>Viridiplantae</taxon>
        <taxon>Chlorophyta</taxon>
        <taxon>core chlorophytes</taxon>
        <taxon>Trebouxiophyceae</taxon>
        <taxon>Trebouxiophyceae incertae sedis</taxon>
        <taxon>Coccomyxaceae</taxon>
        <taxon>Coccomyxa</taxon>
    </lineage>
</organism>
<name>A0ABP1FUX2_9CHLO</name>
<comment type="caution">
    <text evidence="2">The sequence shown here is derived from an EMBL/GenBank/DDBJ whole genome shotgun (WGS) entry which is preliminary data.</text>
</comment>
<feature type="compositionally biased region" description="Polar residues" evidence="1">
    <location>
        <begin position="311"/>
        <end position="321"/>
    </location>
</feature>
<reference evidence="2 3" key="1">
    <citation type="submission" date="2024-06" db="EMBL/GenBank/DDBJ databases">
        <authorList>
            <person name="Kraege A."/>
            <person name="Thomma B."/>
        </authorList>
    </citation>
    <scope>NUCLEOTIDE SEQUENCE [LARGE SCALE GENOMIC DNA]</scope>
</reference>
<keyword evidence="3" id="KW-1185">Reference proteome</keyword>
<proteinExistence type="predicted"/>
<gene>
    <name evidence="2" type="primary">g3535</name>
    <name evidence="2" type="ORF">VP750_LOCUS3016</name>
</gene>
<dbReference type="InterPro" id="IPR013083">
    <property type="entry name" value="Znf_RING/FYVE/PHD"/>
</dbReference>
<evidence type="ECO:0000313" key="2">
    <source>
        <dbReference type="EMBL" id="CAL5221357.1"/>
    </source>
</evidence>
<feature type="compositionally biased region" description="Polar residues" evidence="1">
    <location>
        <begin position="261"/>
        <end position="280"/>
    </location>
</feature>